<evidence type="ECO:0000313" key="1">
    <source>
        <dbReference type="EMBL" id="KAF9652920.1"/>
    </source>
</evidence>
<dbReference type="EMBL" id="MU117966">
    <property type="protein sequence ID" value="KAF9652920.1"/>
    <property type="molecule type" value="Genomic_DNA"/>
</dbReference>
<keyword evidence="2" id="KW-1185">Reference proteome</keyword>
<accession>A0ACB6ZU63</accession>
<sequence>MVNLQSLIVVLPRTRATSIDCRYHCKYPTVKVVSPIEPGYLANLVTNLDGPRCSGAQSA</sequence>
<comment type="caution">
    <text evidence="1">The sequence shown here is derived from an EMBL/GenBank/DDBJ whole genome shotgun (WGS) entry which is preliminary data.</text>
</comment>
<dbReference type="Proteomes" id="UP000886501">
    <property type="component" value="Unassembled WGS sequence"/>
</dbReference>
<reference evidence="1" key="2">
    <citation type="journal article" date="2020" name="Nat. Commun.">
        <title>Large-scale genome sequencing of mycorrhizal fungi provides insights into the early evolution of symbiotic traits.</title>
        <authorList>
            <person name="Miyauchi S."/>
            <person name="Kiss E."/>
            <person name="Kuo A."/>
            <person name="Drula E."/>
            <person name="Kohler A."/>
            <person name="Sanchez-Garcia M."/>
            <person name="Morin E."/>
            <person name="Andreopoulos B."/>
            <person name="Barry K.W."/>
            <person name="Bonito G."/>
            <person name="Buee M."/>
            <person name="Carver A."/>
            <person name="Chen C."/>
            <person name="Cichocki N."/>
            <person name="Clum A."/>
            <person name="Culley D."/>
            <person name="Crous P.W."/>
            <person name="Fauchery L."/>
            <person name="Girlanda M."/>
            <person name="Hayes R.D."/>
            <person name="Keri Z."/>
            <person name="LaButti K."/>
            <person name="Lipzen A."/>
            <person name="Lombard V."/>
            <person name="Magnuson J."/>
            <person name="Maillard F."/>
            <person name="Murat C."/>
            <person name="Nolan M."/>
            <person name="Ohm R.A."/>
            <person name="Pangilinan J."/>
            <person name="Pereira M.F."/>
            <person name="Perotto S."/>
            <person name="Peter M."/>
            <person name="Pfister S."/>
            <person name="Riley R."/>
            <person name="Sitrit Y."/>
            <person name="Stielow J.B."/>
            <person name="Szollosi G."/>
            <person name="Zifcakova L."/>
            <person name="Stursova M."/>
            <person name="Spatafora J.W."/>
            <person name="Tedersoo L."/>
            <person name="Vaario L.M."/>
            <person name="Yamada A."/>
            <person name="Yan M."/>
            <person name="Wang P."/>
            <person name="Xu J."/>
            <person name="Bruns T."/>
            <person name="Baldrian P."/>
            <person name="Vilgalys R."/>
            <person name="Dunand C."/>
            <person name="Henrissat B."/>
            <person name="Grigoriev I.V."/>
            <person name="Hibbett D."/>
            <person name="Nagy L.G."/>
            <person name="Martin F.M."/>
        </authorList>
    </citation>
    <scope>NUCLEOTIDE SEQUENCE</scope>
    <source>
        <strain evidence="1">P2</strain>
    </source>
</reference>
<reference evidence="1" key="1">
    <citation type="submission" date="2019-10" db="EMBL/GenBank/DDBJ databases">
        <authorList>
            <consortium name="DOE Joint Genome Institute"/>
            <person name="Kuo A."/>
            <person name="Miyauchi S."/>
            <person name="Kiss E."/>
            <person name="Drula E."/>
            <person name="Kohler A."/>
            <person name="Sanchez-Garcia M."/>
            <person name="Andreopoulos B."/>
            <person name="Barry K.W."/>
            <person name="Bonito G."/>
            <person name="Buee M."/>
            <person name="Carver A."/>
            <person name="Chen C."/>
            <person name="Cichocki N."/>
            <person name="Clum A."/>
            <person name="Culley D."/>
            <person name="Crous P.W."/>
            <person name="Fauchery L."/>
            <person name="Girlanda M."/>
            <person name="Hayes R."/>
            <person name="Keri Z."/>
            <person name="Labutti K."/>
            <person name="Lipzen A."/>
            <person name="Lombard V."/>
            <person name="Magnuson J."/>
            <person name="Maillard F."/>
            <person name="Morin E."/>
            <person name="Murat C."/>
            <person name="Nolan M."/>
            <person name="Ohm R."/>
            <person name="Pangilinan J."/>
            <person name="Pereira M."/>
            <person name="Perotto S."/>
            <person name="Peter M."/>
            <person name="Riley R."/>
            <person name="Sitrit Y."/>
            <person name="Stielow B."/>
            <person name="Szollosi G."/>
            <person name="Zifcakova L."/>
            <person name="Stursova M."/>
            <person name="Spatafora J.W."/>
            <person name="Tedersoo L."/>
            <person name="Vaario L.-M."/>
            <person name="Yamada A."/>
            <person name="Yan M."/>
            <person name="Wang P."/>
            <person name="Xu J."/>
            <person name="Bruns T."/>
            <person name="Baldrian P."/>
            <person name="Vilgalys R."/>
            <person name="Henrissat B."/>
            <person name="Grigoriev I.V."/>
            <person name="Hibbett D."/>
            <person name="Nagy L.G."/>
            <person name="Martin F.M."/>
        </authorList>
    </citation>
    <scope>NUCLEOTIDE SEQUENCE</scope>
    <source>
        <strain evidence="1">P2</strain>
    </source>
</reference>
<protein>
    <submittedName>
        <fullName evidence="1">Uncharacterized protein</fullName>
    </submittedName>
</protein>
<name>A0ACB6ZU63_THEGA</name>
<gene>
    <name evidence="1" type="ORF">BDM02DRAFT_3108572</name>
</gene>
<proteinExistence type="predicted"/>
<organism evidence="1 2">
    <name type="scientific">Thelephora ganbajun</name>
    <name type="common">Ganba fungus</name>
    <dbReference type="NCBI Taxonomy" id="370292"/>
    <lineage>
        <taxon>Eukaryota</taxon>
        <taxon>Fungi</taxon>
        <taxon>Dikarya</taxon>
        <taxon>Basidiomycota</taxon>
        <taxon>Agaricomycotina</taxon>
        <taxon>Agaricomycetes</taxon>
        <taxon>Thelephorales</taxon>
        <taxon>Thelephoraceae</taxon>
        <taxon>Thelephora</taxon>
    </lineage>
</organism>
<evidence type="ECO:0000313" key="2">
    <source>
        <dbReference type="Proteomes" id="UP000886501"/>
    </source>
</evidence>